<dbReference type="InterPro" id="IPR044804">
    <property type="entry name" value="Ribosomal_eL20z-like"/>
</dbReference>
<evidence type="ECO:0000313" key="3">
    <source>
        <dbReference type="EnsemblPlants" id="cds.evm.model.02.2496"/>
    </source>
</evidence>
<proteinExistence type="predicted"/>
<keyword evidence="2" id="KW-0472">Membrane</keyword>
<dbReference type="Proteomes" id="UP000596661">
    <property type="component" value="Chromosome 2"/>
</dbReference>
<evidence type="ECO:0000256" key="2">
    <source>
        <dbReference type="SAM" id="Phobius"/>
    </source>
</evidence>
<reference evidence="3" key="2">
    <citation type="submission" date="2021-03" db="UniProtKB">
        <authorList>
            <consortium name="EnsemblPlants"/>
        </authorList>
    </citation>
    <scope>IDENTIFICATION</scope>
</reference>
<feature type="compositionally biased region" description="Low complexity" evidence="1">
    <location>
        <begin position="15"/>
        <end position="26"/>
    </location>
</feature>
<dbReference type="EMBL" id="UZAU01000235">
    <property type="status" value="NOT_ANNOTATED_CDS"/>
    <property type="molecule type" value="Genomic_DNA"/>
</dbReference>
<protein>
    <recommendedName>
        <fullName evidence="5">60S ribosomal protein L18a-like protein</fullName>
    </recommendedName>
</protein>
<keyword evidence="4" id="KW-1185">Reference proteome</keyword>
<dbReference type="EnsemblPlants" id="evm.model.02.2496">
    <property type="protein sequence ID" value="cds.evm.model.02.2496"/>
    <property type="gene ID" value="evm.TU.02.2496"/>
</dbReference>
<dbReference type="PANTHER" id="PTHR46631:SF4">
    <property type="entry name" value="OS06G0359400 PROTEIN"/>
    <property type="match status" value="1"/>
</dbReference>
<dbReference type="Gramene" id="evm.model.02.2496">
    <property type="protein sequence ID" value="cds.evm.model.02.2496"/>
    <property type="gene ID" value="evm.TU.02.2496"/>
</dbReference>
<evidence type="ECO:0000256" key="1">
    <source>
        <dbReference type="SAM" id="MobiDB-lite"/>
    </source>
</evidence>
<evidence type="ECO:0008006" key="5">
    <source>
        <dbReference type="Google" id="ProtNLM"/>
    </source>
</evidence>
<dbReference type="AlphaFoldDB" id="A0A803NXT2"/>
<feature type="region of interest" description="Disordered" evidence="1">
    <location>
        <begin position="1"/>
        <end position="26"/>
    </location>
</feature>
<sequence>MRSGEVLSRGYHFEATTGQGTTGQATAQTTAGHGIIDQTTVVGQTITGRMTNIPAMGEGLLAAPSKGTIPKISSQAKSISLGPVPPPGAVDRSGHPSPHIYDHGYQTVTGYAVAEGRPVRERRLPCCGIGHGWFLFIIGFFIAGLPWYLGAVLYFCSRRMDYREKPGYIACIVAAILATLAIVFGVTKGADDW</sequence>
<evidence type="ECO:0000313" key="4">
    <source>
        <dbReference type="Proteomes" id="UP000596661"/>
    </source>
</evidence>
<reference evidence="3" key="1">
    <citation type="submission" date="2018-11" db="EMBL/GenBank/DDBJ databases">
        <authorList>
            <person name="Grassa J C."/>
        </authorList>
    </citation>
    <scope>NUCLEOTIDE SEQUENCE [LARGE SCALE GENOMIC DNA]</scope>
</reference>
<accession>A0A803NXT2</accession>
<name>A0A803NXT2_CANSA</name>
<keyword evidence="2" id="KW-0812">Transmembrane</keyword>
<dbReference type="PANTHER" id="PTHR46631">
    <property type="entry name" value="60S RIBOSOMAL PROTEIN L18A-LIKE"/>
    <property type="match status" value="1"/>
</dbReference>
<keyword evidence="2" id="KW-1133">Transmembrane helix</keyword>
<organism evidence="3 4">
    <name type="scientific">Cannabis sativa</name>
    <name type="common">Hemp</name>
    <name type="synonym">Marijuana</name>
    <dbReference type="NCBI Taxonomy" id="3483"/>
    <lineage>
        <taxon>Eukaryota</taxon>
        <taxon>Viridiplantae</taxon>
        <taxon>Streptophyta</taxon>
        <taxon>Embryophyta</taxon>
        <taxon>Tracheophyta</taxon>
        <taxon>Spermatophyta</taxon>
        <taxon>Magnoliopsida</taxon>
        <taxon>eudicotyledons</taxon>
        <taxon>Gunneridae</taxon>
        <taxon>Pentapetalae</taxon>
        <taxon>rosids</taxon>
        <taxon>fabids</taxon>
        <taxon>Rosales</taxon>
        <taxon>Cannabaceae</taxon>
        <taxon>Cannabis</taxon>
    </lineage>
</organism>
<feature type="transmembrane region" description="Helical" evidence="2">
    <location>
        <begin position="168"/>
        <end position="187"/>
    </location>
</feature>
<feature type="transmembrane region" description="Helical" evidence="2">
    <location>
        <begin position="133"/>
        <end position="156"/>
    </location>
</feature>